<proteinExistence type="predicted"/>
<evidence type="ECO:0000256" key="2">
    <source>
        <dbReference type="SAM" id="Phobius"/>
    </source>
</evidence>
<keyword evidence="4" id="KW-1185">Reference proteome</keyword>
<feature type="region of interest" description="Disordered" evidence="1">
    <location>
        <begin position="119"/>
        <end position="139"/>
    </location>
</feature>
<keyword evidence="2" id="KW-1133">Transmembrane helix</keyword>
<feature type="compositionally biased region" description="Acidic residues" evidence="1">
    <location>
        <begin position="119"/>
        <end position="131"/>
    </location>
</feature>
<sequence>MTSTDRPRWATSTNAVVLGVVAAFVVATPVVLELDWRIDRTRPMYDDRDQMEWLQYQSVVTTGQGQALDLRDGESAVVAGEEFTPSAGVVVEVVVEDADRPCVRVGNDHGDVSEWACLDLDDPPVDPDPEVVDPAASGS</sequence>
<dbReference type="RefSeq" id="WP_254180212.1">
    <property type="nucleotide sequence ID" value="NZ_JANARS010000002.1"/>
</dbReference>
<accession>A0ABT1KUC7</accession>
<evidence type="ECO:0000313" key="3">
    <source>
        <dbReference type="EMBL" id="MCP3420969.1"/>
    </source>
</evidence>
<reference evidence="3 4" key="1">
    <citation type="submission" date="2022-06" db="EMBL/GenBank/DDBJ databases">
        <authorList>
            <person name="So Y."/>
        </authorList>
    </citation>
    <scope>NUCLEOTIDE SEQUENCE [LARGE SCALE GENOMIC DNA]</scope>
    <source>
        <strain evidence="3 4">STR3</strain>
    </source>
</reference>
<keyword evidence="2" id="KW-0812">Transmembrane</keyword>
<keyword evidence="2" id="KW-0472">Membrane</keyword>
<dbReference type="EMBL" id="JANARS010000002">
    <property type="protein sequence ID" value="MCP3420969.1"/>
    <property type="molecule type" value="Genomic_DNA"/>
</dbReference>
<gene>
    <name evidence="3" type="ORF">NCI01_04100</name>
</gene>
<protein>
    <submittedName>
        <fullName evidence="3">Uncharacterized protein</fullName>
    </submittedName>
</protein>
<feature type="transmembrane region" description="Helical" evidence="2">
    <location>
        <begin position="15"/>
        <end position="34"/>
    </location>
</feature>
<name>A0ABT1KUC7_9ACTN</name>
<dbReference type="Proteomes" id="UP001204524">
    <property type="component" value="Unassembled WGS sequence"/>
</dbReference>
<evidence type="ECO:0000256" key="1">
    <source>
        <dbReference type="SAM" id="MobiDB-lite"/>
    </source>
</evidence>
<evidence type="ECO:0000313" key="4">
    <source>
        <dbReference type="Proteomes" id="UP001204524"/>
    </source>
</evidence>
<organism evidence="3 4">
    <name type="scientific">Nocardioides pinisoli</name>
    <dbReference type="NCBI Taxonomy" id="2950279"/>
    <lineage>
        <taxon>Bacteria</taxon>
        <taxon>Bacillati</taxon>
        <taxon>Actinomycetota</taxon>
        <taxon>Actinomycetes</taxon>
        <taxon>Propionibacteriales</taxon>
        <taxon>Nocardioidaceae</taxon>
        <taxon>Nocardioides</taxon>
    </lineage>
</organism>
<comment type="caution">
    <text evidence="3">The sequence shown here is derived from an EMBL/GenBank/DDBJ whole genome shotgun (WGS) entry which is preliminary data.</text>
</comment>